<dbReference type="EMBL" id="CAXAMN010001336">
    <property type="protein sequence ID" value="CAK8993807.1"/>
    <property type="molecule type" value="Genomic_DNA"/>
</dbReference>
<protein>
    <recommendedName>
        <fullName evidence="3">1,3-beta-glucanosyltransferase</fullName>
    </recommendedName>
</protein>
<evidence type="ECO:0008006" key="3">
    <source>
        <dbReference type="Google" id="ProtNLM"/>
    </source>
</evidence>
<accession>A0ABP0HUB6</accession>
<dbReference type="Proteomes" id="UP001642484">
    <property type="component" value="Unassembled WGS sequence"/>
</dbReference>
<evidence type="ECO:0000313" key="1">
    <source>
        <dbReference type="EMBL" id="CAK8993807.1"/>
    </source>
</evidence>
<proteinExistence type="predicted"/>
<organism evidence="1 2">
    <name type="scientific">Durusdinium trenchii</name>
    <dbReference type="NCBI Taxonomy" id="1381693"/>
    <lineage>
        <taxon>Eukaryota</taxon>
        <taxon>Sar</taxon>
        <taxon>Alveolata</taxon>
        <taxon>Dinophyceae</taxon>
        <taxon>Suessiales</taxon>
        <taxon>Symbiodiniaceae</taxon>
        <taxon>Durusdinium</taxon>
    </lineage>
</organism>
<comment type="caution">
    <text evidence="1">The sequence shown here is derived from an EMBL/GenBank/DDBJ whole genome shotgun (WGS) entry which is preliminary data.</text>
</comment>
<sequence>MERGSGDGVKWKVFQVFQVLSIQHQEEELCAFCSLDLSLTLCVFPSPHYRSNPLIPPAPAAVTLAAAFVDRPWTGVFAAACRRDQSMLTLPNESKVAVMARLAGVLLAFVRLALGEPSGTPPQPREVVKGISYGPMPCKEPCWVSQDDFFSQSAKPMWGARGRGDLEVIRQLGANAVRLYGNNPENTHRDFLDEAEELGLRVIPGLSDYDFIQSPENCLTTDFNCYAQVKKSYRELLQKGFLREGRYHPALRELIVINEPDLKLPGMHAPVSFCRGILSAVDAMLDAEKSMNLTGPGINFTVAFSFGVCSTCGNYTSSPALGQMTMLRAAFRNASLVGYVPKNNLTKFYDERFHNSFNTANPAFHLQEMFLSKYEKEFPHTPVMIQEYHNPHGDVEKDLRDVLQMAQGSKLLNGVNFFEFHVRYDKGGSEMDFGMFQLGDFAVQDFDYFGDSFKAWCLVPAKSKAGEVLPTALMAAYGGKELDFAELCLPDPRKVTLTAQGYRSIAEQRRPEKMQIFVERLVTHMGGKVSDAAALRTFAQSFDRRSIATVNASSPGPGQLRPFSALVAELRRHPSWAGWSESTASCIADRRSHEPAVGSAVGDACRHLEIIQCHEVPSECKSNIWGVADYVFGVYYAQHGGKSPLEHCYFNGSARLGDGEALAETKSACVVPPTWRPKRRLQSDHGDMGFEAQPLELLEEEEEAAWLLVPALLAGVAATGTMGALMSWCRSAEPPEPLASPISEKPITIQVIPVASHQSLSSMVSVSSTDLLAQTE</sequence>
<keyword evidence="2" id="KW-1185">Reference proteome</keyword>
<gene>
    <name evidence="1" type="ORF">CCMP2556_LOCUS3382</name>
</gene>
<dbReference type="InterPro" id="IPR017853">
    <property type="entry name" value="GH"/>
</dbReference>
<evidence type="ECO:0000313" key="2">
    <source>
        <dbReference type="Proteomes" id="UP001642484"/>
    </source>
</evidence>
<dbReference type="SUPFAM" id="SSF51445">
    <property type="entry name" value="(Trans)glycosidases"/>
    <property type="match status" value="1"/>
</dbReference>
<reference evidence="1 2" key="1">
    <citation type="submission" date="2024-02" db="EMBL/GenBank/DDBJ databases">
        <authorList>
            <person name="Chen Y."/>
            <person name="Shah S."/>
            <person name="Dougan E. K."/>
            <person name="Thang M."/>
            <person name="Chan C."/>
        </authorList>
    </citation>
    <scope>NUCLEOTIDE SEQUENCE [LARGE SCALE GENOMIC DNA]</scope>
</reference>
<dbReference type="Gene3D" id="3.20.20.80">
    <property type="entry name" value="Glycosidases"/>
    <property type="match status" value="1"/>
</dbReference>
<name>A0ABP0HUB6_9DINO</name>